<feature type="active site" description="Charge relay system" evidence="5">
    <location>
        <position position="356"/>
    </location>
</feature>
<dbReference type="InterPro" id="IPR015500">
    <property type="entry name" value="Peptidase_S8_subtilisin-rel"/>
</dbReference>
<dbReference type="InterPro" id="IPR036852">
    <property type="entry name" value="Peptidase_S8/S53_dom_sf"/>
</dbReference>
<keyword evidence="7" id="KW-0732">Signal</keyword>
<dbReference type="Proteomes" id="UP000281955">
    <property type="component" value="Unassembled WGS sequence"/>
</dbReference>
<feature type="region of interest" description="Disordered" evidence="6">
    <location>
        <begin position="291"/>
        <end position="315"/>
    </location>
</feature>
<dbReference type="InterPro" id="IPR000209">
    <property type="entry name" value="Peptidase_S8/S53_dom"/>
</dbReference>
<evidence type="ECO:0000256" key="5">
    <source>
        <dbReference type="PROSITE-ProRule" id="PRU01240"/>
    </source>
</evidence>
<dbReference type="InParanoid" id="A0A420XRA2"/>
<feature type="domain" description="Peptidase S8/S53" evidence="8">
    <location>
        <begin position="110"/>
        <end position="392"/>
    </location>
</feature>
<sequence length="540" mass="55675">MLAVMELRINSHSWRAAAVVAAACAAWGVAGPASSASAATPPTPKPAKGHEADLAVKWGDDTSGESTKAAAGTGKWDPNKDNGALPLLKKQASITDFLATKDLLGRPLTGTGVTVALIDTGITPVLGLDAPGKVVNGPDLSFDSQLDSTRYTDGFGHGTHMAGIIAGSDTTAAAVKTGAKFAGVAPGASLLNMKVAAADGGADVTQVIAAIDWVVQHRNDNGMNVRVINLSYGVHSTQPAAVDPLAKAVESAWKNGIVVVASTGNDGIANPVLMPAADPYVISVGAVDHEGTADEKDDQVASFSNGGDATRRPDLLAPGKSVVSLRDPGSYVDLAHPEGLVPGDTTGRFFRGSGTSQATAVVSGAVALMLQARPWLTPDQVKGVLKATADPLHTYPQPAMGAGVIDMKDMQKQLALFVPSQDWTRSTGTGSLAATRGGESVADPASGATLAGETDAMGQPWNAANWAAASDAGKAWSGGTWNGRTWTGTSWTPQGYGSVAWTGASWTGTDWQARSWRADSWDARSWRADSWDARSWRGLY</sequence>
<keyword evidence="3 5" id="KW-0378">Hydrolase</keyword>
<dbReference type="Pfam" id="PF00082">
    <property type="entry name" value="Peptidase_S8"/>
    <property type="match status" value="1"/>
</dbReference>
<comment type="caution">
    <text evidence="9">The sequence shown here is derived from an EMBL/GenBank/DDBJ whole genome shotgun (WGS) entry which is preliminary data.</text>
</comment>
<dbReference type="GO" id="GO:0004252">
    <property type="term" value="F:serine-type endopeptidase activity"/>
    <property type="evidence" value="ECO:0007669"/>
    <property type="project" value="UniProtKB-UniRule"/>
</dbReference>
<evidence type="ECO:0000313" key="9">
    <source>
        <dbReference type="EMBL" id="RKS77418.1"/>
    </source>
</evidence>
<feature type="active site" description="Charge relay system" evidence="5">
    <location>
        <position position="157"/>
    </location>
</feature>
<dbReference type="SUPFAM" id="SSF52743">
    <property type="entry name" value="Subtilisin-like"/>
    <property type="match status" value="1"/>
</dbReference>
<dbReference type="InterPro" id="IPR050131">
    <property type="entry name" value="Peptidase_S8_subtilisin-like"/>
</dbReference>
<evidence type="ECO:0000256" key="4">
    <source>
        <dbReference type="ARBA" id="ARBA00022825"/>
    </source>
</evidence>
<organism evidence="9 10">
    <name type="scientific">Motilibacter peucedani</name>
    <dbReference type="NCBI Taxonomy" id="598650"/>
    <lineage>
        <taxon>Bacteria</taxon>
        <taxon>Bacillati</taxon>
        <taxon>Actinomycetota</taxon>
        <taxon>Actinomycetes</taxon>
        <taxon>Motilibacterales</taxon>
        <taxon>Motilibacteraceae</taxon>
        <taxon>Motilibacter</taxon>
    </lineage>
</organism>
<protein>
    <submittedName>
        <fullName evidence="9">Serine protease AprX</fullName>
    </submittedName>
</protein>
<evidence type="ECO:0000256" key="2">
    <source>
        <dbReference type="ARBA" id="ARBA00022670"/>
    </source>
</evidence>
<dbReference type="AlphaFoldDB" id="A0A420XRA2"/>
<evidence type="ECO:0000256" key="1">
    <source>
        <dbReference type="ARBA" id="ARBA00011073"/>
    </source>
</evidence>
<feature type="active site" description="Charge relay system" evidence="5">
    <location>
        <position position="119"/>
    </location>
</feature>
<dbReference type="PRINTS" id="PR00723">
    <property type="entry name" value="SUBTILISIN"/>
</dbReference>
<dbReference type="PANTHER" id="PTHR43806">
    <property type="entry name" value="PEPTIDASE S8"/>
    <property type="match status" value="1"/>
</dbReference>
<reference evidence="9 10" key="1">
    <citation type="submission" date="2018-10" db="EMBL/GenBank/DDBJ databases">
        <title>Genomic Encyclopedia of Archaeal and Bacterial Type Strains, Phase II (KMG-II): from individual species to whole genera.</title>
        <authorList>
            <person name="Goeker M."/>
        </authorList>
    </citation>
    <scope>NUCLEOTIDE SEQUENCE [LARGE SCALE GENOMIC DNA]</scope>
    <source>
        <strain evidence="9 10">RP-AC37</strain>
    </source>
</reference>
<dbReference type="EMBL" id="RBWV01000010">
    <property type="protein sequence ID" value="RKS77418.1"/>
    <property type="molecule type" value="Genomic_DNA"/>
</dbReference>
<gene>
    <name evidence="9" type="ORF">CLV35_1104</name>
</gene>
<dbReference type="PANTHER" id="PTHR43806:SF11">
    <property type="entry name" value="CEREVISIN-RELATED"/>
    <property type="match status" value="1"/>
</dbReference>
<feature type="chain" id="PRO_5019560361" evidence="7">
    <location>
        <begin position="39"/>
        <end position="540"/>
    </location>
</feature>
<evidence type="ECO:0000259" key="8">
    <source>
        <dbReference type="Pfam" id="PF00082"/>
    </source>
</evidence>
<evidence type="ECO:0000256" key="7">
    <source>
        <dbReference type="SAM" id="SignalP"/>
    </source>
</evidence>
<dbReference type="PROSITE" id="PS51892">
    <property type="entry name" value="SUBTILASE"/>
    <property type="match status" value="1"/>
</dbReference>
<dbReference type="GO" id="GO:0006508">
    <property type="term" value="P:proteolysis"/>
    <property type="evidence" value="ECO:0007669"/>
    <property type="project" value="UniProtKB-KW"/>
</dbReference>
<proteinExistence type="inferred from homology"/>
<keyword evidence="2 5" id="KW-0645">Protease</keyword>
<dbReference type="Gene3D" id="3.40.50.200">
    <property type="entry name" value="Peptidase S8/S53 domain"/>
    <property type="match status" value="1"/>
</dbReference>
<evidence type="ECO:0000256" key="6">
    <source>
        <dbReference type="SAM" id="MobiDB-lite"/>
    </source>
</evidence>
<feature type="region of interest" description="Disordered" evidence="6">
    <location>
        <begin position="425"/>
        <end position="455"/>
    </location>
</feature>
<name>A0A420XRA2_9ACTN</name>
<keyword evidence="10" id="KW-1185">Reference proteome</keyword>
<feature type="region of interest" description="Disordered" evidence="6">
    <location>
        <begin position="58"/>
        <end position="78"/>
    </location>
</feature>
<feature type="signal peptide" evidence="7">
    <location>
        <begin position="1"/>
        <end position="38"/>
    </location>
</feature>
<comment type="similarity">
    <text evidence="1 5">Belongs to the peptidase S8 family.</text>
</comment>
<keyword evidence="4 5" id="KW-0720">Serine protease</keyword>
<accession>A0A420XRA2</accession>
<evidence type="ECO:0000313" key="10">
    <source>
        <dbReference type="Proteomes" id="UP000281955"/>
    </source>
</evidence>
<evidence type="ECO:0000256" key="3">
    <source>
        <dbReference type="ARBA" id="ARBA00022801"/>
    </source>
</evidence>